<reference evidence="7 8" key="1">
    <citation type="submission" date="2021-01" db="EMBL/GenBank/DDBJ databases">
        <title>Genomics of switchgrass bacterial isolates.</title>
        <authorList>
            <person name="Shade A."/>
        </authorList>
    </citation>
    <scope>NUCLEOTIDE SEQUENCE [LARGE SCALE GENOMIC DNA]</scope>
    <source>
        <strain evidence="7 8">PvP111</strain>
    </source>
</reference>
<dbReference type="PANTHER" id="PTHR30250">
    <property type="entry name" value="PST FAMILY PREDICTED COLANIC ACID TRANSPORTER"/>
    <property type="match status" value="1"/>
</dbReference>
<feature type="transmembrane region" description="Helical" evidence="6">
    <location>
        <begin position="365"/>
        <end position="385"/>
    </location>
</feature>
<evidence type="ECO:0000256" key="5">
    <source>
        <dbReference type="ARBA" id="ARBA00023136"/>
    </source>
</evidence>
<name>A0ABS2KZ87_9NOCA</name>
<keyword evidence="3 6" id="KW-0812">Transmembrane</keyword>
<keyword evidence="5 6" id="KW-0472">Membrane</keyword>
<accession>A0ABS2KZ87</accession>
<dbReference type="PANTHER" id="PTHR30250:SF26">
    <property type="entry name" value="PSMA PROTEIN"/>
    <property type="match status" value="1"/>
</dbReference>
<evidence type="ECO:0000256" key="6">
    <source>
        <dbReference type="SAM" id="Phobius"/>
    </source>
</evidence>
<feature type="transmembrane region" description="Helical" evidence="6">
    <location>
        <begin position="342"/>
        <end position="359"/>
    </location>
</feature>
<protein>
    <submittedName>
        <fullName evidence="7">O-antigen/teichoic acid export membrane protein</fullName>
    </submittedName>
</protein>
<evidence type="ECO:0000256" key="4">
    <source>
        <dbReference type="ARBA" id="ARBA00022989"/>
    </source>
</evidence>
<gene>
    <name evidence="7" type="ORF">JOE42_003988</name>
</gene>
<evidence type="ECO:0000256" key="3">
    <source>
        <dbReference type="ARBA" id="ARBA00022692"/>
    </source>
</evidence>
<feature type="transmembrane region" description="Helical" evidence="6">
    <location>
        <begin position="121"/>
        <end position="144"/>
    </location>
</feature>
<evidence type="ECO:0000313" key="7">
    <source>
        <dbReference type="EMBL" id="MBM7417255.1"/>
    </source>
</evidence>
<dbReference type="RefSeq" id="WP_204869889.1">
    <property type="nucleotide sequence ID" value="NZ_JAFBBK010000001.1"/>
</dbReference>
<feature type="transmembrane region" description="Helical" evidence="6">
    <location>
        <begin position="150"/>
        <end position="170"/>
    </location>
</feature>
<organism evidence="7 8">
    <name type="scientific">Rhodococcoides corynebacterioides</name>
    <dbReference type="NCBI Taxonomy" id="53972"/>
    <lineage>
        <taxon>Bacteria</taxon>
        <taxon>Bacillati</taxon>
        <taxon>Actinomycetota</taxon>
        <taxon>Actinomycetes</taxon>
        <taxon>Mycobacteriales</taxon>
        <taxon>Nocardiaceae</taxon>
        <taxon>Rhodococcoides</taxon>
    </lineage>
</organism>
<dbReference type="EMBL" id="JAFBBK010000001">
    <property type="protein sequence ID" value="MBM7417255.1"/>
    <property type="molecule type" value="Genomic_DNA"/>
</dbReference>
<feature type="transmembrane region" description="Helical" evidence="6">
    <location>
        <begin position="28"/>
        <end position="49"/>
    </location>
</feature>
<comment type="caution">
    <text evidence="7">The sequence shown here is derived from an EMBL/GenBank/DDBJ whole genome shotgun (WGS) entry which is preliminary data.</text>
</comment>
<evidence type="ECO:0000313" key="8">
    <source>
        <dbReference type="Proteomes" id="UP000703038"/>
    </source>
</evidence>
<keyword evidence="4 6" id="KW-1133">Transmembrane helix</keyword>
<keyword evidence="8" id="KW-1185">Reference proteome</keyword>
<evidence type="ECO:0000256" key="1">
    <source>
        <dbReference type="ARBA" id="ARBA00004651"/>
    </source>
</evidence>
<feature type="transmembrane region" description="Helical" evidence="6">
    <location>
        <begin position="308"/>
        <end position="330"/>
    </location>
</feature>
<proteinExistence type="predicted"/>
<comment type="subcellular location">
    <subcellularLocation>
        <location evidence="1">Cell membrane</location>
        <topology evidence="1">Multi-pass membrane protein</topology>
    </subcellularLocation>
</comment>
<feature type="transmembrane region" description="Helical" evidence="6">
    <location>
        <begin position="70"/>
        <end position="89"/>
    </location>
</feature>
<feature type="transmembrane region" description="Helical" evidence="6">
    <location>
        <begin position="267"/>
        <end position="288"/>
    </location>
</feature>
<sequence length="391" mass="40422">MVTQFVLAGASLVLQAVAARFLGAEGFGHFVLIYGALVLGIALYTSWFGDALTVLDRFDPRVRAALLRSLILGGAMVSGAVAVFGNVFLDGRETAAAAAVAAAWVLNESVRRIYSARTAFWALASNDALGAAVTLATLTAFAVLGGRLTLTQMFCAMAIGYVGAAVLGAVRQPREELRNPGIRDAAVRDVAGFAAWRSLQAGVRPLSLLVSRVLVGSFGGATALAGVEAARLLLAPALTVANGSGSYFLSTFASRSTSGRAPRSRDAVRGAAVLGGAVIAVGVTAVALTEPLSRLLTGGEFDVDVRAVVGWALYTTVFAATLPMTSLATARRRSRFVFGLRALEMTCGLSVLAAVLTMNSAASWAAPYCLSAGGVITGLLLWAHLRRGDPQ</sequence>
<dbReference type="InterPro" id="IPR050833">
    <property type="entry name" value="Poly_Biosynth_Transport"/>
</dbReference>
<evidence type="ECO:0000256" key="2">
    <source>
        <dbReference type="ARBA" id="ARBA00022475"/>
    </source>
</evidence>
<dbReference type="Proteomes" id="UP000703038">
    <property type="component" value="Unassembled WGS sequence"/>
</dbReference>
<keyword evidence="2" id="KW-1003">Cell membrane</keyword>